<organism evidence="2 3">
    <name type="scientific">Metabacillus rhizosphaerae</name>
    <dbReference type="NCBI Taxonomy" id="3117747"/>
    <lineage>
        <taxon>Bacteria</taxon>
        <taxon>Bacillati</taxon>
        <taxon>Bacillota</taxon>
        <taxon>Bacilli</taxon>
        <taxon>Bacillales</taxon>
        <taxon>Bacillaceae</taxon>
        <taxon>Metabacillus</taxon>
    </lineage>
</organism>
<evidence type="ECO:0000313" key="3">
    <source>
        <dbReference type="Proteomes" id="UP001368328"/>
    </source>
</evidence>
<name>A0ABZ2N0M7_9BACI</name>
<dbReference type="Pfam" id="PF20441">
    <property type="entry name" value="TerL_nuclease"/>
    <property type="match status" value="1"/>
</dbReference>
<evidence type="ECO:0000259" key="1">
    <source>
        <dbReference type="Pfam" id="PF20441"/>
    </source>
</evidence>
<reference evidence="2 3" key="1">
    <citation type="submission" date="2024-02" db="EMBL/GenBank/DDBJ databases">
        <title>Seven novel Bacillus-like species.</title>
        <authorList>
            <person name="Liu G."/>
        </authorList>
    </citation>
    <scope>NUCLEOTIDE SEQUENCE [LARGE SCALE GENOMIC DNA]</scope>
    <source>
        <strain evidence="2 3">FJAT-53654</strain>
    </source>
</reference>
<dbReference type="InterPro" id="IPR046462">
    <property type="entry name" value="TerL_nuclease"/>
</dbReference>
<proteinExistence type="predicted"/>
<dbReference type="EMBL" id="CP147403">
    <property type="protein sequence ID" value="WXB90976.1"/>
    <property type="molecule type" value="Genomic_DNA"/>
</dbReference>
<keyword evidence="2" id="KW-0540">Nuclease</keyword>
<gene>
    <name evidence="2" type="ORF">WCV66_12650</name>
</gene>
<dbReference type="RefSeq" id="WP_338789192.1">
    <property type="nucleotide sequence ID" value="NZ_CP147403.1"/>
</dbReference>
<evidence type="ECO:0000313" key="2">
    <source>
        <dbReference type="EMBL" id="WXB90976.1"/>
    </source>
</evidence>
<keyword evidence="2" id="KW-0255">Endonuclease</keyword>
<dbReference type="Proteomes" id="UP001368328">
    <property type="component" value="Chromosome"/>
</dbReference>
<protein>
    <submittedName>
        <fullName evidence="2">Terminase TerL endonuclease subunit</fullName>
    </submittedName>
</protein>
<accession>A0ABZ2N0M7</accession>
<keyword evidence="3" id="KW-1185">Reference proteome</keyword>
<feature type="domain" description="Terminase large subunit-like endonuclease" evidence="1">
    <location>
        <begin position="4"/>
        <end position="95"/>
    </location>
</feature>
<dbReference type="GO" id="GO:0004519">
    <property type="term" value="F:endonuclease activity"/>
    <property type="evidence" value="ECO:0007669"/>
    <property type="project" value="UniProtKB-KW"/>
</dbReference>
<keyword evidence="2" id="KW-0378">Hydrolase</keyword>
<sequence>MRNLRNSAQKWERDYDLTTIEVKQHSSVLHPTIKWVKELILEQKFSYYNNLIYENNFTNCRLTEDTNFNKYINKKISVKTAGKVDMVFATINALYLLQQDVIFNIG</sequence>